<evidence type="ECO:0000313" key="2">
    <source>
        <dbReference type="Proteomes" id="UP000887565"/>
    </source>
</evidence>
<feature type="transmembrane region" description="Helical" evidence="1">
    <location>
        <begin position="33"/>
        <end position="54"/>
    </location>
</feature>
<name>A0A915K0C8_ROMCU</name>
<keyword evidence="1" id="KW-0472">Membrane</keyword>
<evidence type="ECO:0000256" key="1">
    <source>
        <dbReference type="SAM" id="Phobius"/>
    </source>
</evidence>
<protein>
    <submittedName>
        <fullName evidence="3">Uncharacterized protein</fullName>
    </submittedName>
</protein>
<evidence type="ECO:0000313" key="3">
    <source>
        <dbReference type="WBParaSite" id="nRc.2.0.1.t31660-RA"/>
    </source>
</evidence>
<dbReference type="Proteomes" id="UP000887565">
    <property type="component" value="Unplaced"/>
</dbReference>
<reference evidence="3" key="1">
    <citation type="submission" date="2022-11" db="UniProtKB">
        <authorList>
            <consortium name="WormBaseParasite"/>
        </authorList>
    </citation>
    <scope>IDENTIFICATION</scope>
</reference>
<dbReference type="WBParaSite" id="nRc.2.0.1.t31660-RA">
    <property type="protein sequence ID" value="nRc.2.0.1.t31660-RA"/>
    <property type="gene ID" value="nRc.2.0.1.g31660"/>
</dbReference>
<sequence length="59" mass="6602">MTLGTSAKEYPGSQISQKVDAMSDTDDGNLHRMAVYSTIWSLIFLLLMKGVNLLKLRKN</sequence>
<accession>A0A915K0C8</accession>
<proteinExistence type="predicted"/>
<keyword evidence="1" id="KW-1133">Transmembrane helix</keyword>
<keyword evidence="1" id="KW-0812">Transmembrane</keyword>
<keyword evidence="2" id="KW-1185">Reference proteome</keyword>
<dbReference type="AlphaFoldDB" id="A0A915K0C8"/>
<organism evidence="2 3">
    <name type="scientific">Romanomermis culicivorax</name>
    <name type="common">Nematode worm</name>
    <dbReference type="NCBI Taxonomy" id="13658"/>
    <lineage>
        <taxon>Eukaryota</taxon>
        <taxon>Metazoa</taxon>
        <taxon>Ecdysozoa</taxon>
        <taxon>Nematoda</taxon>
        <taxon>Enoplea</taxon>
        <taxon>Dorylaimia</taxon>
        <taxon>Mermithida</taxon>
        <taxon>Mermithoidea</taxon>
        <taxon>Mermithidae</taxon>
        <taxon>Romanomermis</taxon>
    </lineage>
</organism>